<organism evidence="4 5">
    <name type="scientific">Shewanella violacea (strain JCM 10179 / CIP 106290 / LMG 19151 / DSS12)</name>
    <dbReference type="NCBI Taxonomy" id="637905"/>
    <lineage>
        <taxon>Bacteria</taxon>
        <taxon>Pseudomonadati</taxon>
        <taxon>Pseudomonadota</taxon>
        <taxon>Gammaproteobacteria</taxon>
        <taxon>Alteromonadales</taxon>
        <taxon>Shewanellaceae</taxon>
        <taxon>Shewanella</taxon>
    </lineage>
</organism>
<dbReference type="PRINTS" id="PR00313">
    <property type="entry name" value="CABNDNGRPT"/>
</dbReference>
<dbReference type="NCBIfam" id="NF012211">
    <property type="entry name" value="tand_rpt_95"/>
    <property type="match status" value="4"/>
</dbReference>
<keyword evidence="5" id="KW-1185">Reference proteome</keyword>
<dbReference type="CDD" id="cd00198">
    <property type="entry name" value="vWFA"/>
    <property type="match status" value="1"/>
</dbReference>
<dbReference type="InterPro" id="IPR040853">
    <property type="entry name" value="RapA2_cadherin-like"/>
</dbReference>
<evidence type="ECO:0000313" key="5">
    <source>
        <dbReference type="Proteomes" id="UP000002350"/>
    </source>
</evidence>
<dbReference type="Pfam" id="PF00353">
    <property type="entry name" value="HemolysinCabind"/>
    <property type="match status" value="1"/>
</dbReference>
<dbReference type="InterPro" id="IPR036465">
    <property type="entry name" value="vWFA_dom_sf"/>
</dbReference>
<dbReference type="PROSITE" id="PS00330">
    <property type="entry name" value="HEMOLYSIN_CALCIUM"/>
    <property type="match status" value="3"/>
</dbReference>
<accession>D4ZCS2</accession>
<dbReference type="InterPro" id="IPR011049">
    <property type="entry name" value="Serralysin-like_metalloprot_C"/>
</dbReference>
<proteinExistence type="predicted"/>
<dbReference type="PROSITE" id="PS50234">
    <property type="entry name" value="VWFA"/>
    <property type="match status" value="1"/>
</dbReference>
<dbReference type="InterPro" id="IPR018511">
    <property type="entry name" value="Hemolysin-typ_Ca-bd_CS"/>
</dbReference>
<dbReference type="STRING" id="637905.SVI_3846"/>
<reference evidence="5" key="1">
    <citation type="journal article" date="2010" name="Mol. Biosyst.">
        <title>Complete genome sequence and comparative analysis of Shewanella violacea, a psychrophilic and piezophilic bacterium from deep sea floor sediments.</title>
        <authorList>
            <person name="Aono E."/>
            <person name="Baba T."/>
            <person name="Ara T."/>
            <person name="Nishi T."/>
            <person name="Nakamichi T."/>
            <person name="Inamoto E."/>
            <person name="Toyonaga H."/>
            <person name="Hasegawa M."/>
            <person name="Takai Y."/>
            <person name="Okumura Y."/>
            <person name="Baba M."/>
            <person name="Tomita M."/>
            <person name="Kato C."/>
            <person name="Oshima T."/>
            <person name="Nakasone K."/>
            <person name="Mori H."/>
        </authorList>
    </citation>
    <scope>NUCLEOTIDE SEQUENCE [LARGE SCALE GENOMIC DNA]</scope>
    <source>
        <strain evidence="5">JCM 10179 / CIP 106290 / LMG 19151 / DSS12</strain>
    </source>
</reference>
<dbReference type="GO" id="GO:0005509">
    <property type="term" value="F:calcium ion binding"/>
    <property type="evidence" value="ECO:0007669"/>
    <property type="project" value="InterPro"/>
</dbReference>
<dbReference type="InterPro" id="IPR002035">
    <property type="entry name" value="VWF_A"/>
</dbReference>
<dbReference type="InterPro" id="IPR013783">
    <property type="entry name" value="Ig-like_fold"/>
</dbReference>
<dbReference type="HOGENOM" id="CLU_223070_0_0_6"/>
<dbReference type="SUPFAM" id="SSF51120">
    <property type="entry name" value="beta-Roll"/>
    <property type="match status" value="1"/>
</dbReference>
<dbReference type="SUPFAM" id="SSF53300">
    <property type="entry name" value="vWA-like"/>
    <property type="match status" value="1"/>
</dbReference>
<dbReference type="Pfam" id="PF18200">
    <property type="entry name" value="Big_11"/>
    <property type="match status" value="4"/>
</dbReference>
<dbReference type="NCBIfam" id="TIGR01965">
    <property type="entry name" value="VCBS_repeat"/>
    <property type="match status" value="35"/>
</dbReference>
<keyword evidence="1" id="KW-0106">Calcium</keyword>
<dbReference type="Pfam" id="PF13519">
    <property type="entry name" value="VWA_2"/>
    <property type="match status" value="1"/>
</dbReference>
<feature type="compositionally biased region" description="Polar residues" evidence="2">
    <location>
        <begin position="5036"/>
        <end position="5052"/>
    </location>
</feature>
<gene>
    <name evidence="4" type="ordered locus">SVI_3846</name>
</gene>
<dbReference type="InterPro" id="IPR001343">
    <property type="entry name" value="Hemolysn_Ca-bd"/>
</dbReference>
<dbReference type="eggNOG" id="COG2931">
    <property type="taxonomic scope" value="Bacteria"/>
</dbReference>
<protein>
    <submittedName>
        <fullName evidence="4">RTX toxin, putative</fullName>
    </submittedName>
</protein>
<evidence type="ECO:0000259" key="3">
    <source>
        <dbReference type="PROSITE" id="PS50234"/>
    </source>
</evidence>
<dbReference type="Proteomes" id="UP000002350">
    <property type="component" value="Chromosome"/>
</dbReference>
<feature type="domain" description="VWFA" evidence="3">
    <location>
        <begin position="4536"/>
        <end position="4654"/>
    </location>
</feature>
<dbReference type="Pfam" id="PF17803">
    <property type="entry name" value="Cadherin_4"/>
    <property type="match status" value="34"/>
</dbReference>
<dbReference type="eggNOG" id="COG2304">
    <property type="taxonomic scope" value="Bacteria"/>
</dbReference>
<dbReference type="Gene3D" id="2.60.40.1200">
    <property type="match status" value="4"/>
</dbReference>
<evidence type="ECO:0000313" key="4">
    <source>
        <dbReference type="EMBL" id="BAJ03817.1"/>
    </source>
</evidence>
<feature type="region of interest" description="Disordered" evidence="2">
    <location>
        <begin position="4036"/>
        <end position="4062"/>
    </location>
</feature>
<dbReference type="Gene3D" id="2.60.40.10">
    <property type="entry name" value="Immunoglobulins"/>
    <property type="match status" value="19"/>
</dbReference>
<feature type="region of interest" description="Disordered" evidence="2">
    <location>
        <begin position="5036"/>
        <end position="5059"/>
    </location>
</feature>
<dbReference type="InterPro" id="IPR010221">
    <property type="entry name" value="VCBS_dom"/>
</dbReference>
<evidence type="ECO:0000256" key="1">
    <source>
        <dbReference type="ARBA" id="ARBA00022837"/>
    </source>
</evidence>
<feature type="compositionally biased region" description="Acidic residues" evidence="2">
    <location>
        <begin position="4039"/>
        <end position="4062"/>
    </location>
</feature>
<dbReference type="EMBL" id="AP011177">
    <property type="protein sequence ID" value="BAJ03817.1"/>
    <property type="molecule type" value="Genomic_DNA"/>
</dbReference>
<sequence length="5059" mass="523582">MELKMKSLVTTQHGEVLIANGEITVEMNGGKQLISQGEQLPAGVTLFIPDNAELEIAYADGTSLSNQSEQYNASKVTDTNPSVLDEIQAIQAQIAAGEDPTKGPDTAAGNTLGNQGGDFVAIGRSGSQTQASSGFDTSGITFSNTSNFYQENISDHNASSIIANDNYTAEEDNLVTGNLLDNDLDADTELTVVSFTVDGDTYTTGTEIVLDGGTLVINEDGSFTFTPNDNWNGTVPDITYTTNTDETGTLTIEVTPVDDPSVLVNDSHTIGEDDVATGNVLDNDSDLDNDLTVVSFDVNGETYTVGTSAQLTSGSLSISQDGSYTFTPNENWNGTVPAISYITNTGSTSTLTIEVTPVDDPSMLVNDNRIIGEDDVATGNVLDNDSDLDNDLTVVSFEVNGETYTVGTSVQLEGGSLIINQDGSYTFTPNENWNGTVPVIGYITNTGSTSTLTIEVTPVDDPSVLVNDSHTIGEDDVATGNVLDNDSDLDNDLIVASFEVNGETYTVGTSVQLASGSLIINQDGSYTFTPNENWNGTVPVISYTTNTGSHAALTIIVTPENDAADVSADEVTLAETDTALTTTGTLTSVDVDNADNSFTPISVVGNYGTFTLAADGQWTFEANSAFDELNTDSIPLTETFNVTSIDGTPSTVKINITGTNDAADVSADEVTLVETDAALTTGGTLTAVDVDNTDNSFTPISVVGNYGTFTLAADGQWTFVANSAFDELNTDSIPLTETFNVTSIDGTPSTVKINITGTNDAADVSADEVTLVETDSALSTGGTLTATDVDNADNSFTPVTMTGSYGTFALASDGSWTFVANSAFDDLNTDSAPLTETFNVASIDGTPSTVKINITGTNDAADVSAAEVTLVETDSALSTGGTLTATDVDNADNSFTPTSVVGNYGTFTLAADGQWTFEANSAFDELNTDSIPLTETFDVTSIDGTPSTVKINITGTNDAADVSADEVTLVETDAALSTSGTLTAIDVDNADNSFTPISVVGNYGTFTLAADGQWTFEANSAFDELNTDSAPLTETFNVTSIDGTPSTVKINITGTNDAADVSADEVTLVETDTALTTGGTLTATDVDNADNSFTPVTMTGSYGTFALAADGQWTFEANSAFDELNTDSTPLSETFNVTSIDGTPSTVKINITGTNDAADVSADEVTLVETDTALTTGGTLTATDVDNVDNSFTPVTMTGSYGTFALAADGQWTFEANSAFDELNTDSAPLTETFNVTSIDGTPSTVKINITGTNDAADVSADEVTLVETDVALSTGGTLTATDVDNADNSFTPTSVVGNYGTFTLAADGQWTFEANSAFDELNTDSAPLTETFNVTSIDGTPSTVKINITGTNDAADVSAAEVTLVETDSALSTGGTLTATDVDNADNSFTPVTMTGSYGTFALAVDGQWTFVANSAFDELNTDSAPLTETFNVTSIDGTPSTVKINITGTNDAADVSAAEVTLVETDSGLTTGGTLTSVDVDNVDNSFTPVTVVGTYGIFTLAADGSWTFEADNAFDELNTDSAPLTETFNVTSIDGTPSTVKINITGTNDAADVSAAEVTLVETDSALSTGGTLTATDVDNADNSFTPVTMTGSYGTFALAVDGQWTFVANSAFDELNTDSAPLTETFNVTSIDGTPSTVKINITGTNDAADVSAAEVTLVETDSGLTTGGTLTSVDVDNVDNSFTPVTVVGTYGIFTLAADGQWTFEANSAFDELNTDSAPLTETFNVTSIDGTPSTVKINITGTNDAADVSAAEVTLVETDSALSTGGTLTATDVDNADNSFTPTSVVGNYGTFTLAADGQWTFEANSAFDELNTDSAPLTETFNVTSIDGTPSTVKINITGTNDAADVSADEVTLVETDAALTTGGTLTATDVDNADNSFTPVTMTGSYGTFALASDGSWTFVANNAFDELNTDSAPLTETFNVTSIDGTPSTVKINITGTNDAADVSAAEVTLVETDSALSTGGTLTATDVDNADNSFTPTSVVGNYGTFTLAADGQWTFEANSAFDELNTDSAPLTETFNVTSIDGTPSTVKINITGTNDAADVSADEVTLVETDAALTTGGTLTATDVDNADNSFTPVTMTGSYGTFALASDGSWTFVANNAFDELNTDSAPLTETFNVTSIDGTPSTVKINIGGTNDAADVSAAEVTLVETDSALSTGGTLTAVDVDNADNSFTPTSVVGNYGTFTLAADGQWTFEANSAFDELNTDSIPLTETFDVTSIDGTPSTVKINITGTNDAADVSADEVTLVETDSALSTGGTLTAVDVDNADNSFIPVTVVGTYGIFTLAADGQWTFEADNAFDELNTDSIPLTETFDVTSIDGTPSTVKINITGTNDAADVSAAEVTLVETDSALSTGGTLTAVDVDNADNSFTPISVVGNYGTFTLAADGQWTFEANSAFDELNTDSAPLTETFNVTSIDGTPSTVKINITGTNDAADVSADEVTLVETDVALTTGGTLTATDVDNADNSFTPVTMDGSYGTFTLAADGQWTFVANSAFDELNTDSIPLTETFNVTSIDGTPSTVKINITGTNDAADVSAAEVTLVETDTALTTGGTLTSVDVDNADNSFTPISVVGNYGTFTLAADGQWTFEANSAFDELNTDSAPLSETFNVTSVDGTPSTVKINITGTNDAADVSAAEVTLVETDAALSTGGTLTATDVDNTDNSFTPVTMTGSYGTFTLAADGQWTFEANSAFDELNTDSAPLTETFNVTSIDGTPSTVKINITGTNDAADVSADEVTLVETDTALTTGGTLTATDVDNADNSFTPTSVVGNYGTFTLAADGQWTFTANSTFDELNTDSAPLAETFNVTSIDGTPSTVKINITGTNDAADVSADEVTLVETDAALTTGGTLTATDVDNADNSFTPISVVGNYGTFTLAADGQWTFVANSAFDELNTDSIPLTETFNVTSIDGTPSTVKINITGTNDAADVSAAEVTLVETDTALTTGGTLTATNVDNADNSFTPISVVGNYGTFTLAADGQWTFVANSAFDELNTDSIPLTETFNVTSVDGTPSTVKINITGTNDAADVSADEVTLVETDAALTTGGTLTSVDVDNVDNSFTPTSVVGNYGTFTLAADGQWTFTANSAFDELNTDSAPLTEIFNVTSIDGTPSTVKINITGTNDAAEVSADEVTLVETDSALSTGGTLTATDVDNADNSFTPISVVGNYGTFTLAADGQWTFEANSAFDELNTDSIPLTETFNVTSIDGTPSTVKINITGTNDAADVSADEVTLVETDSALSTGGTLTATDVDNADNSFTPTSVVGNYGTFTLAADGQWTFEANSAFDELNTDSAPLTETFNVTSIDGTPSTVKINITGTNDAADVSADEVSLVETDVALSTGGTLTATDVDNADNSFTPTSVVGNYGTFALASDGSWTFVANSAFDELNTDSAPLTETFNVTSIDGTPSTVKINITGTNDAADVSADEVTLVETDTALTTGGTLTATDVDNADNSFTPTSVVGNYGTFTLAADGQWTFVANSAFDELNTDSAPLIETFNVTSIDGTPSTVKINITGTNDAADVSADEVSLVETDSALTTGGTLTATDVDNADNCFTPISVVGNYGTFTLAADGQWTFEANSAFDELNTDSAPLTETFNVTSVDGTPSTVKINISGTNDAADVSAAEVILVETDSGLTTGGTLTAVDVDNADNSFIPVTVVGTYGIFTLAADGQWTFEADNAFDELNTDSAPLTETFNVTSIDGTPSTVKINITGTNDAADVSADEVTLVETDSTLTTGGTLTATDVDNTDNSFTPVTMTGSYGTFALAADGQWTFVANSVFDELNTDSAPLTETFNVTSIDGTPSTVKINITGTNDAADVSASEVTLVETDVALSTGGTLTATDVDNADNSFTPTSVVGNYGTFTLEADGQWTFVANSAFDELNTDSAPLTETFNVTSIDGTPSTVKINIGGTNDAADVSAAEVTLVETDSALSTGGTLTAVDVDNADDSFTPTSVVGNYGTFTLAADGQWTFVANSAFDELNTDSIPLTETFNVTSIDGTPSTVKINIIGSNDLPIISYASDSSVSEEDLTDDDTDDNDDNDDNDDEVTANGIISIQDIDSDALTLALSGPENLTSGGETIQWSWDSGSQTLTGYIGSAGEASYLEVMSVVLTAPTGNAPGDWSYNLTLLAPFDHADSNSEDSLSIDIGINVNDGNGGTTNGSFTVTIEDDEPEIADSAVETVTNIDIPDSLIGEFSLRGYNGNSSSLDFDGFTITARGFTSSTDSTLVNTNIYGASNGLGVNSVGAPYHNLQKEIDFRKFADGSEASEEIVITLDTGTIAYGVNIKFAAMFGGELETGVVEFYRDGQLIATQTFSSDANNGQYAAVFEVLEGGFDRLVVKATDNGFDAAHGDNSDIRIKSIEFLGADSDTQAIAIAYASGTVDTDWGADGFGSLVFTGSDENALLTPTGESILITQSGNTMLGQTPDGELVFKVEFTPGTGQWEFYQYQAMQDPSDGQIDFNIVATDSDGDSTEGHFSVELDNYAFNNGSYGNDDISGTSDNEIIVSDVTGIQVIQGQNYNIAFLLDSSQSMDADVNTTKAQFLEVFGTLQASATGEHAGLVNLLLVDFDTGTNIAFSVNLADSNAISLLEDALDTITSGGRTNYESAFETAIDWFNHGEAANNQGNNLTYFITDGEPNTYVTDASPDEIWVYDDSEGKDYKMLSDLLSNYVPGEELIYAGKVIVDEYGSVNYWTHTDHQWDSRSQGILKQDDNGDYFVSKITYGTDAEAEAQALAAFAVLNTISDVEAIGIGNGINLEDLVPYDSDGQAHANIDASDLANIILGAEQALLQGNDTTDAAAGNDIIFGDLIQFDNINGQGYAALQQFVAQETNQNVADVSVKDVHEYISANPGVFDVSRADDGADIIDGGEGDDLLFGQGGNDVLIGGLGDDVLIGGLGDDTLTGGTGADTFIWSAGSTGTDHITDFHLGEDKLDLSDLLQGENAGNLGQYLHFTVDNGTTTIEVDANHDGHVDQLIILDGVDLATAYGATDEAIINGLLGSNGEGALIIDNQASASSSATVFADNSGSGSNQLQDEQIQHLIP</sequence>
<name>D4ZCS2_SHEVD</name>
<dbReference type="KEGG" id="svo:SVI_3846"/>
<dbReference type="InterPro" id="IPR041339">
    <property type="entry name" value="Ig-like_bac"/>
</dbReference>
<evidence type="ECO:0000256" key="2">
    <source>
        <dbReference type="SAM" id="MobiDB-lite"/>
    </source>
</evidence>